<accession>R7QU71</accession>
<keyword evidence="2" id="KW-1185">Reference proteome</keyword>
<gene>
    <name evidence="1" type="ORF">CHC_T00007628001</name>
</gene>
<dbReference type="Proteomes" id="UP000012073">
    <property type="component" value="Unassembled WGS sequence"/>
</dbReference>
<organism evidence="1 2">
    <name type="scientific">Chondrus crispus</name>
    <name type="common">Carrageen Irish moss</name>
    <name type="synonym">Polymorpha crispa</name>
    <dbReference type="NCBI Taxonomy" id="2769"/>
    <lineage>
        <taxon>Eukaryota</taxon>
        <taxon>Rhodophyta</taxon>
        <taxon>Florideophyceae</taxon>
        <taxon>Rhodymeniophycidae</taxon>
        <taxon>Gigartinales</taxon>
        <taxon>Gigartinaceae</taxon>
        <taxon>Chondrus</taxon>
    </lineage>
</organism>
<dbReference type="AlphaFoldDB" id="R7QU71"/>
<reference evidence="2" key="1">
    <citation type="journal article" date="2013" name="Proc. Natl. Acad. Sci. U.S.A.">
        <title>Genome structure and metabolic features in the red seaweed Chondrus crispus shed light on evolution of the Archaeplastida.</title>
        <authorList>
            <person name="Collen J."/>
            <person name="Porcel B."/>
            <person name="Carre W."/>
            <person name="Ball S.G."/>
            <person name="Chaparro C."/>
            <person name="Tonon T."/>
            <person name="Barbeyron T."/>
            <person name="Michel G."/>
            <person name="Noel B."/>
            <person name="Valentin K."/>
            <person name="Elias M."/>
            <person name="Artiguenave F."/>
            <person name="Arun A."/>
            <person name="Aury J.M."/>
            <person name="Barbosa-Neto J.F."/>
            <person name="Bothwell J.H."/>
            <person name="Bouget F.Y."/>
            <person name="Brillet L."/>
            <person name="Cabello-Hurtado F."/>
            <person name="Capella-Gutierrez S."/>
            <person name="Charrier B."/>
            <person name="Cladiere L."/>
            <person name="Cock J.M."/>
            <person name="Coelho S.M."/>
            <person name="Colleoni C."/>
            <person name="Czjzek M."/>
            <person name="Da Silva C."/>
            <person name="Delage L."/>
            <person name="Denoeud F."/>
            <person name="Deschamps P."/>
            <person name="Dittami S.M."/>
            <person name="Gabaldon T."/>
            <person name="Gachon C.M."/>
            <person name="Groisillier A."/>
            <person name="Herve C."/>
            <person name="Jabbari K."/>
            <person name="Katinka M."/>
            <person name="Kloareg B."/>
            <person name="Kowalczyk N."/>
            <person name="Labadie K."/>
            <person name="Leblanc C."/>
            <person name="Lopez P.J."/>
            <person name="McLachlan D.H."/>
            <person name="Meslet-Cladiere L."/>
            <person name="Moustafa A."/>
            <person name="Nehr Z."/>
            <person name="Nyvall Collen P."/>
            <person name="Panaud O."/>
            <person name="Partensky F."/>
            <person name="Poulain J."/>
            <person name="Rensing S.A."/>
            <person name="Rousvoal S."/>
            <person name="Samson G."/>
            <person name="Symeonidi A."/>
            <person name="Weissenbach J."/>
            <person name="Zambounis A."/>
            <person name="Wincker P."/>
            <person name="Boyen C."/>
        </authorList>
    </citation>
    <scope>NUCLEOTIDE SEQUENCE [LARGE SCALE GENOMIC DNA]</scope>
    <source>
        <strain evidence="2">cv. Stackhouse</strain>
    </source>
</reference>
<dbReference type="EMBL" id="HG002301">
    <property type="protein sequence ID" value="CDF41011.1"/>
    <property type="molecule type" value="Genomic_DNA"/>
</dbReference>
<protein>
    <submittedName>
        <fullName evidence="1">Uncharacterized protein</fullName>
    </submittedName>
</protein>
<name>R7QU71_CHOCR</name>
<dbReference type="Gramene" id="CDF41011">
    <property type="protein sequence ID" value="CDF41011"/>
    <property type="gene ID" value="CHC_T00007628001"/>
</dbReference>
<evidence type="ECO:0000313" key="1">
    <source>
        <dbReference type="EMBL" id="CDF41011.1"/>
    </source>
</evidence>
<sequence>MMSSPSRASCSMSSAESCMILGRAWQRSARNWRALWRRLGLGSFVLLFGCVSPFLCLLFSLLSHDPSFCKSTTDLSATLHSIPPDYTPT</sequence>
<dbReference type="RefSeq" id="XP_005711305.1">
    <property type="nucleotide sequence ID" value="XM_005711248.1"/>
</dbReference>
<dbReference type="GeneID" id="17319023"/>
<proteinExistence type="predicted"/>
<evidence type="ECO:0000313" key="2">
    <source>
        <dbReference type="Proteomes" id="UP000012073"/>
    </source>
</evidence>
<dbReference type="KEGG" id="ccp:CHC_T00007628001"/>